<name>A0A4Z1SXI7_GIAMU</name>
<feature type="transmembrane region" description="Helical" evidence="1">
    <location>
        <begin position="347"/>
        <end position="369"/>
    </location>
</feature>
<proteinExistence type="predicted"/>
<feature type="transmembrane region" description="Helical" evidence="1">
    <location>
        <begin position="267"/>
        <end position="291"/>
    </location>
</feature>
<feature type="transmembrane region" description="Helical" evidence="1">
    <location>
        <begin position="78"/>
        <end position="96"/>
    </location>
</feature>
<feature type="transmembrane region" description="Helical" evidence="1">
    <location>
        <begin position="187"/>
        <end position="207"/>
    </location>
</feature>
<gene>
    <name evidence="2" type="ORF">GMRT_14221</name>
</gene>
<feature type="transmembrane region" description="Helical" evidence="1">
    <location>
        <begin position="153"/>
        <end position="175"/>
    </location>
</feature>
<evidence type="ECO:0008006" key="4">
    <source>
        <dbReference type="Google" id="ProtNLM"/>
    </source>
</evidence>
<evidence type="ECO:0000313" key="3">
    <source>
        <dbReference type="Proteomes" id="UP000315496"/>
    </source>
</evidence>
<dbReference type="OrthoDB" id="10250163at2759"/>
<keyword evidence="1" id="KW-0472">Membrane</keyword>
<feature type="transmembrane region" description="Helical" evidence="1">
    <location>
        <begin position="389"/>
        <end position="409"/>
    </location>
</feature>
<evidence type="ECO:0000256" key="1">
    <source>
        <dbReference type="SAM" id="Phobius"/>
    </source>
</evidence>
<reference evidence="2 3" key="1">
    <citation type="submission" date="2019-05" db="EMBL/GenBank/DDBJ databases">
        <title>The compact genome of Giardia muris reveals important steps in the evolution of intestinal protozoan parasites.</title>
        <authorList>
            <person name="Xu F."/>
            <person name="Jimenez-Gonzalez A."/>
            <person name="Einarsson E."/>
            <person name="Astvaldsson A."/>
            <person name="Peirasmaki D."/>
            <person name="Eckmann L."/>
            <person name="Andersson J.O."/>
            <person name="Svard S.G."/>
            <person name="Jerlstrom-Hultqvist J."/>
        </authorList>
    </citation>
    <scope>NUCLEOTIDE SEQUENCE [LARGE SCALE GENOMIC DNA]</scope>
    <source>
        <strain evidence="2 3">Roberts-Thomson</strain>
    </source>
</reference>
<keyword evidence="1" id="KW-1133">Transmembrane helix</keyword>
<dbReference type="EMBL" id="VDLU01000001">
    <property type="protein sequence ID" value="TNJ30240.1"/>
    <property type="molecule type" value="Genomic_DNA"/>
</dbReference>
<feature type="transmembrane region" description="Helical" evidence="1">
    <location>
        <begin position="42"/>
        <end position="66"/>
    </location>
</feature>
<feature type="transmembrane region" description="Helical" evidence="1">
    <location>
        <begin position="108"/>
        <end position="133"/>
    </location>
</feature>
<sequence length="429" mass="50200">MQESVMLDRPDRTALMPVVVTPSYVTHPYNSMPFWRRFGLGFMWYCLDFVLICFGSWIFLLLFFLLSGLNKKTYEDFIGGYSAHYGFVGLTLFYTLCDPPVIDFLRSLNVPVPIFNMIYLTIVVLLTIPAYLMEYHSFKFFFRATPDEHHSNLVFSIILHEQLTFIIFTLCYAGFGSKQLPYAGWRYTIVMHAVCLLVWLNFVDRVFHRDWFQSPDPNNRYTGFEGYQLIGSTFQTFSMSTLSFLSINRFLVSEILNNMDYCQRFSYVFPALLLYGIIQWFSMFGVVTLMYPDSDVYARPGEIWNLITMTWLGFQVVGFRLSPALWNAMCRRCDGLTCSYTHSKCGVFGYIVVTVILGHLTSIFFYLFFQHVTWPIVWLKILGLEDIPPLGRPSYVFPFFIGSTLLMFYNNDVYYRRGNWGRCTCNVEE</sequence>
<accession>A0A4Z1SXI7</accession>
<evidence type="ECO:0000313" key="2">
    <source>
        <dbReference type="EMBL" id="TNJ30240.1"/>
    </source>
</evidence>
<organism evidence="2 3">
    <name type="scientific">Giardia muris</name>
    <dbReference type="NCBI Taxonomy" id="5742"/>
    <lineage>
        <taxon>Eukaryota</taxon>
        <taxon>Metamonada</taxon>
        <taxon>Diplomonadida</taxon>
        <taxon>Hexamitidae</taxon>
        <taxon>Giardiinae</taxon>
        <taxon>Giardia</taxon>
    </lineage>
</organism>
<protein>
    <recommendedName>
        <fullName evidence="4">Transmembrane protein</fullName>
    </recommendedName>
</protein>
<comment type="caution">
    <text evidence="2">The sequence shown here is derived from an EMBL/GenBank/DDBJ whole genome shotgun (WGS) entry which is preliminary data.</text>
</comment>
<dbReference type="Proteomes" id="UP000315496">
    <property type="component" value="Chromosome 1"/>
</dbReference>
<keyword evidence="3" id="KW-1185">Reference proteome</keyword>
<keyword evidence="1" id="KW-0812">Transmembrane</keyword>
<dbReference type="AlphaFoldDB" id="A0A4Z1SXI7"/>
<feature type="transmembrane region" description="Helical" evidence="1">
    <location>
        <begin position="303"/>
        <end position="326"/>
    </location>
</feature>
<dbReference type="VEuPathDB" id="GiardiaDB:GMRT_14221"/>